<dbReference type="OrthoDB" id="6116485at2759"/>
<dbReference type="PANTHER" id="PTHR22576:SF41">
    <property type="entry name" value="CASPASE 14, APOPTOSIS-RELATED CYSTEINE PEPTIDASE"/>
    <property type="match status" value="1"/>
</dbReference>
<dbReference type="FunFam" id="3.40.50.1460:FF:000024">
    <property type="entry name" value="Caspase 21"/>
    <property type="match status" value="1"/>
</dbReference>
<keyword evidence="6" id="KW-1185">Reference proteome</keyword>
<evidence type="ECO:0000313" key="5">
    <source>
        <dbReference type="Ensembl" id="ENSPKIP00000024111.1"/>
    </source>
</evidence>
<dbReference type="GeneID" id="111837755"/>
<dbReference type="InterPro" id="IPR002138">
    <property type="entry name" value="Pept_C14_p10"/>
</dbReference>
<dbReference type="PRINTS" id="PR00376">
    <property type="entry name" value="IL1BCENZYME"/>
</dbReference>
<dbReference type="GO" id="GO:0006508">
    <property type="term" value="P:proteolysis"/>
    <property type="evidence" value="ECO:0007669"/>
    <property type="project" value="InterPro"/>
</dbReference>
<dbReference type="PROSITE" id="PS50207">
    <property type="entry name" value="CASPASE_P10"/>
    <property type="match status" value="1"/>
</dbReference>
<dbReference type="InterPro" id="IPR015917">
    <property type="entry name" value="Pept_C14A"/>
</dbReference>
<dbReference type="Gene3D" id="3.40.50.1460">
    <property type="match status" value="1"/>
</dbReference>
<dbReference type="CTD" id="101886133"/>
<dbReference type="GO" id="GO:0004197">
    <property type="term" value="F:cysteine-type endopeptidase activity"/>
    <property type="evidence" value="ECO:0007669"/>
    <property type="project" value="InterPro"/>
</dbReference>
<evidence type="ECO:0000259" key="3">
    <source>
        <dbReference type="PROSITE" id="PS50207"/>
    </source>
</evidence>
<proteinExistence type="inferred from homology"/>
<dbReference type="KEGG" id="pki:111837755"/>
<dbReference type="SMART" id="SM00115">
    <property type="entry name" value="CASc"/>
    <property type="match status" value="1"/>
</dbReference>
<dbReference type="RefSeq" id="XP_023655836.1">
    <property type="nucleotide sequence ID" value="XM_023800068.2"/>
</dbReference>
<evidence type="ECO:0000256" key="2">
    <source>
        <dbReference type="RuleBase" id="RU003971"/>
    </source>
</evidence>
<protein>
    <submittedName>
        <fullName evidence="5">Caspase 3, apoptosis-related cysteine peptidase-like</fullName>
    </submittedName>
</protein>
<dbReference type="InterPro" id="IPR001309">
    <property type="entry name" value="Pept_C14_p20"/>
</dbReference>
<dbReference type="AlphaFoldDB" id="A0A3B3S229"/>
<dbReference type="PANTHER" id="PTHR22576">
    <property type="entry name" value="MUCOSA ASSOCIATED LYMPHOID TISSUE LYMPHOMA TRANSLOCATION PROTEIN 1/PARACASPASE"/>
    <property type="match status" value="1"/>
</dbReference>
<evidence type="ECO:0000259" key="4">
    <source>
        <dbReference type="PROSITE" id="PS50208"/>
    </source>
</evidence>
<dbReference type="Pfam" id="PF00656">
    <property type="entry name" value="Peptidase_C14"/>
    <property type="match status" value="1"/>
</dbReference>
<evidence type="ECO:0000256" key="1">
    <source>
        <dbReference type="ARBA" id="ARBA00010134"/>
    </source>
</evidence>
<comment type="similarity">
    <text evidence="1 2">Belongs to the peptidase C14A family.</text>
</comment>
<feature type="domain" description="Caspase family p10" evidence="3">
    <location>
        <begin position="186"/>
        <end position="269"/>
    </location>
</feature>
<dbReference type="PROSITE" id="PS50208">
    <property type="entry name" value="CASPASE_P20"/>
    <property type="match status" value="1"/>
</dbReference>
<dbReference type="STRING" id="1676925.ENSPKIP00000024111"/>
<dbReference type="InterPro" id="IPR011600">
    <property type="entry name" value="Pept_C14_caspase"/>
</dbReference>
<organism evidence="5 6">
    <name type="scientific">Paramormyrops kingsleyae</name>
    <dbReference type="NCBI Taxonomy" id="1676925"/>
    <lineage>
        <taxon>Eukaryota</taxon>
        <taxon>Metazoa</taxon>
        <taxon>Chordata</taxon>
        <taxon>Craniata</taxon>
        <taxon>Vertebrata</taxon>
        <taxon>Euteleostomi</taxon>
        <taxon>Actinopterygii</taxon>
        <taxon>Neopterygii</taxon>
        <taxon>Teleostei</taxon>
        <taxon>Osteoglossocephala</taxon>
        <taxon>Osteoglossomorpha</taxon>
        <taxon>Osteoglossiformes</taxon>
        <taxon>Mormyridae</taxon>
        <taxon>Paramormyrops</taxon>
    </lineage>
</organism>
<accession>A0A3B3S229</accession>
<evidence type="ECO:0000313" key="6">
    <source>
        <dbReference type="Proteomes" id="UP000261540"/>
    </source>
</evidence>
<dbReference type="InterPro" id="IPR029030">
    <property type="entry name" value="Caspase-like_dom_sf"/>
</dbReference>
<reference evidence="5" key="1">
    <citation type="submission" date="2025-08" db="UniProtKB">
        <authorList>
            <consortium name="Ensembl"/>
        </authorList>
    </citation>
    <scope>IDENTIFICATION</scope>
</reference>
<dbReference type="InterPro" id="IPR052039">
    <property type="entry name" value="Caspase-related_regulators"/>
</dbReference>
<dbReference type="Ensembl" id="ENSPKIT00000004813.1">
    <property type="protein sequence ID" value="ENSPKIP00000024111.1"/>
    <property type="gene ID" value="ENSPKIG00000007496.1"/>
</dbReference>
<feature type="domain" description="Caspase family p20" evidence="4">
    <location>
        <begin position="39"/>
        <end position="159"/>
    </location>
</feature>
<dbReference type="SUPFAM" id="SSF52129">
    <property type="entry name" value="Caspase-like"/>
    <property type="match status" value="1"/>
</dbReference>
<sequence length="296" mass="32912">MQKSQTIIGNKILGTLSRFYVGKRSRAFGNNRVCTEIPRGNRAILVSVTDFYPGVQLAKRRGAKRDTKRLHKILYKLGFQVDVYEDLSAEETYEVFEAASRESVEDCFVGVISSHGEEGLVFGVDGKAVKLAQIFSLFSNPAMDGKTKLFFVQACRGVDLDPGVETDSAEDDKEDSFSHLLSIPVDSAVVFATSPGYSAFMHPLGSVFLQTLCDLLEMEGGQDLEVTQLLTRLNYRVAYGFEARGPQLAGKKEMPCFVSRLTRQAFPFSLRETGLWGVHQYLPDEPADEARRASIR</sequence>
<name>A0A3B3S229_9TELE</name>
<reference evidence="5" key="2">
    <citation type="submission" date="2025-09" db="UniProtKB">
        <authorList>
            <consortium name="Ensembl"/>
        </authorList>
    </citation>
    <scope>IDENTIFICATION</scope>
</reference>
<dbReference type="Proteomes" id="UP000261540">
    <property type="component" value="Unplaced"/>
</dbReference>
<dbReference type="GeneTree" id="ENSGT00940000164699"/>